<evidence type="ECO:0000256" key="1">
    <source>
        <dbReference type="ARBA" id="ARBA00022630"/>
    </source>
</evidence>
<sequence>MPTLFKKTLRSSVNVFNSKGMEPFRNHNSVIFIGDAQHAMSPFTGNGTNMATMDGYQLAEQMILAKHLSTAVQTYDDLCIPRSIKAIKMSHRTNAIGHSQGIWKYMWVAMLKIAAYCFGFNSKSEE</sequence>
<proteinExistence type="predicted"/>
<organism evidence="8 10">
    <name type="scientific">Rotaria magnacalcarata</name>
    <dbReference type="NCBI Taxonomy" id="392030"/>
    <lineage>
        <taxon>Eukaryota</taxon>
        <taxon>Metazoa</taxon>
        <taxon>Spiralia</taxon>
        <taxon>Gnathifera</taxon>
        <taxon>Rotifera</taxon>
        <taxon>Eurotatoria</taxon>
        <taxon>Bdelloidea</taxon>
        <taxon>Philodinida</taxon>
        <taxon>Philodinidae</taxon>
        <taxon>Rotaria</taxon>
    </lineage>
</organism>
<comment type="caution">
    <text evidence="8">The sequence shown here is derived from an EMBL/GenBank/DDBJ whole genome shotgun (WGS) entry which is preliminary data.</text>
</comment>
<keyword evidence="4" id="KW-0503">Monooxygenase</keyword>
<dbReference type="Pfam" id="PF01494">
    <property type="entry name" value="FAD_binding_3"/>
    <property type="match status" value="1"/>
</dbReference>
<dbReference type="EMBL" id="CAJOBF010000739">
    <property type="protein sequence ID" value="CAF3862714.1"/>
    <property type="molecule type" value="Genomic_DNA"/>
</dbReference>
<keyword evidence="2" id="KW-0274">FAD</keyword>
<reference evidence="8" key="1">
    <citation type="submission" date="2021-02" db="EMBL/GenBank/DDBJ databases">
        <authorList>
            <person name="Nowell W R."/>
        </authorList>
    </citation>
    <scope>NUCLEOTIDE SEQUENCE</scope>
</reference>
<evidence type="ECO:0000313" key="8">
    <source>
        <dbReference type="EMBL" id="CAF3809458.1"/>
    </source>
</evidence>
<protein>
    <recommendedName>
        <fullName evidence="5">FAD-binding domain-containing protein</fullName>
    </recommendedName>
</protein>
<evidence type="ECO:0000313" key="7">
    <source>
        <dbReference type="EMBL" id="CAF2119641.1"/>
    </source>
</evidence>
<dbReference type="Gene3D" id="3.50.50.60">
    <property type="entry name" value="FAD/NAD(P)-binding domain"/>
    <property type="match status" value="1"/>
</dbReference>
<dbReference type="GO" id="GO:0071949">
    <property type="term" value="F:FAD binding"/>
    <property type="evidence" value="ECO:0007669"/>
    <property type="project" value="InterPro"/>
</dbReference>
<evidence type="ECO:0000256" key="2">
    <source>
        <dbReference type="ARBA" id="ARBA00022827"/>
    </source>
</evidence>
<evidence type="ECO:0000313" key="6">
    <source>
        <dbReference type="EMBL" id="CAF2042657.1"/>
    </source>
</evidence>
<keyword evidence="3" id="KW-0560">Oxidoreductase</keyword>
<evidence type="ECO:0000313" key="10">
    <source>
        <dbReference type="Proteomes" id="UP000663866"/>
    </source>
</evidence>
<dbReference type="GO" id="GO:0004497">
    <property type="term" value="F:monooxygenase activity"/>
    <property type="evidence" value="ECO:0007669"/>
    <property type="project" value="UniProtKB-KW"/>
</dbReference>
<dbReference type="Proteomes" id="UP000663856">
    <property type="component" value="Unassembled WGS sequence"/>
</dbReference>
<dbReference type="EMBL" id="CAJOBG010000400">
    <property type="protein sequence ID" value="CAF3809458.1"/>
    <property type="molecule type" value="Genomic_DNA"/>
</dbReference>
<keyword evidence="1" id="KW-0285">Flavoprotein</keyword>
<dbReference type="Proteomes" id="UP000663866">
    <property type="component" value="Unassembled WGS sequence"/>
</dbReference>
<accession>A0A819CC57</accession>
<name>A0A819CC57_9BILA</name>
<evidence type="ECO:0000259" key="5">
    <source>
        <dbReference type="Pfam" id="PF01494"/>
    </source>
</evidence>
<feature type="domain" description="FAD-binding" evidence="5">
    <location>
        <begin position="22"/>
        <end position="75"/>
    </location>
</feature>
<dbReference type="InterPro" id="IPR036188">
    <property type="entry name" value="FAD/NAD-bd_sf"/>
</dbReference>
<dbReference type="Proteomes" id="UP000663887">
    <property type="component" value="Unassembled WGS sequence"/>
</dbReference>
<dbReference type="EMBL" id="CAJNRG010002025">
    <property type="protein sequence ID" value="CAF2042657.1"/>
    <property type="molecule type" value="Genomic_DNA"/>
</dbReference>
<dbReference type="PANTHER" id="PTHR46972:SF1">
    <property type="entry name" value="FAD DEPENDENT OXIDOREDUCTASE DOMAIN-CONTAINING PROTEIN"/>
    <property type="match status" value="1"/>
</dbReference>
<evidence type="ECO:0000313" key="9">
    <source>
        <dbReference type="EMBL" id="CAF3862714.1"/>
    </source>
</evidence>
<evidence type="ECO:0000256" key="3">
    <source>
        <dbReference type="ARBA" id="ARBA00023002"/>
    </source>
</evidence>
<keyword evidence="10" id="KW-1185">Reference proteome</keyword>
<dbReference type="AlphaFoldDB" id="A0A819CC57"/>
<evidence type="ECO:0000256" key="4">
    <source>
        <dbReference type="ARBA" id="ARBA00023033"/>
    </source>
</evidence>
<dbReference type="InterPro" id="IPR002938">
    <property type="entry name" value="FAD-bd"/>
</dbReference>
<dbReference type="PANTHER" id="PTHR46972">
    <property type="entry name" value="MONOOXYGENASE ASQM-RELATED"/>
    <property type="match status" value="1"/>
</dbReference>
<dbReference type="Proteomes" id="UP000663842">
    <property type="component" value="Unassembled WGS sequence"/>
</dbReference>
<gene>
    <name evidence="8" type="ORF">OVN521_LOCUS4358</name>
    <name evidence="9" type="ORF">UXM345_LOCUS8467</name>
    <name evidence="7" type="ORF">WKI299_LOCUS24109</name>
    <name evidence="6" type="ORF">XDN619_LOCUS6996</name>
</gene>
<dbReference type="SUPFAM" id="SSF51905">
    <property type="entry name" value="FAD/NAD(P)-binding domain"/>
    <property type="match status" value="1"/>
</dbReference>
<dbReference type="EMBL" id="CAJNRF010010337">
    <property type="protein sequence ID" value="CAF2119641.1"/>
    <property type="molecule type" value="Genomic_DNA"/>
</dbReference>